<evidence type="ECO:0000256" key="3">
    <source>
        <dbReference type="ARBA" id="ARBA00009370"/>
    </source>
</evidence>
<keyword evidence="6" id="KW-0472">Membrane</keyword>
<organism evidence="8 9">
    <name type="scientific">Oenococcus alcoholitolerans</name>
    <dbReference type="NCBI Taxonomy" id="931074"/>
    <lineage>
        <taxon>Bacteria</taxon>
        <taxon>Bacillati</taxon>
        <taxon>Bacillota</taxon>
        <taxon>Bacilli</taxon>
        <taxon>Lactobacillales</taxon>
        <taxon>Lactobacillaceae</taxon>
        <taxon>Oenococcus</taxon>
    </lineage>
</organism>
<evidence type="ECO:0000256" key="2">
    <source>
        <dbReference type="ARBA" id="ARBA00004401"/>
    </source>
</evidence>
<accession>A0ABR4XSX1</accession>
<dbReference type="InterPro" id="IPR019758">
    <property type="entry name" value="Pept_S26A_signal_pept_1_CS"/>
</dbReference>
<keyword evidence="6" id="KW-1133">Transmembrane helix</keyword>
<dbReference type="InterPro" id="IPR019533">
    <property type="entry name" value="Peptidase_S26"/>
</dbReference>
<evidence type="ECO:0000313" key="9">
    <source>
        <dbReference type="Proteomes" id="UP000030023"/>
    </source>
</evidence>
<comment type="subcellular location">
    <subcellularLocation>
        <location evidence="2">Cell membrane</location>
        <topology evidence="2">Single-pass type II membrane protein</topology>
    </subcellularLocation>
    <subcellularLocation>
        <location evidence="6">Membrane</location>
        <topology evidence="6">Single-pass type II membrane protein</topology>
    </subcellularLocation>
</comment>
<dbReference type="PANTHER" id="PTHR43390:SF1">
    <property type="entry name" value="CHLOROPLAST PROCESSING PEPTIDASE"/>
    <property type="match status" value="1"/>
</dbReference>
<comment type="similarity">
    <text evidence="3 6">Belongs to the peptidase S26 family.</text>
</comment>
<feature type="transmembrane region" description="Helical" evidence="6">
    <location>
        <begin position="7"/>
        <end position="28"/>
    </location>
</feature>
<dbReference type="InterPro" id="IPR036286">
    <property type="entry name" value="LexA/Signal_pep-like_sf"/>
</dbReference>
<keyword evidence="6" id="KW-0645">Protease</keyword>
<comment type="caution">
    <text evidence="8">The sequence shown here is derived from an EMBL/GenBank/DDBJ whole genome shotgun (WGS) entry which is preliminary data.</text>
</comment>
<dbReference type="PANTHER" id="PTHR43390">
    <property type="entry name" value="SIGNAL PEPTIDASE I"/>
    <property type="match status" value="1"/>
</dbReference>
<dbReference type="SUPFAM" id="SSF51306">
    <property type="entry name" value="LexA/Signal peptidase"/>
    <property type="match status" value="1"/>
</dbReference>
<dbReference type="Proteomes" id="UP000030023">
    <property type="component" value="Unassembled WGS sequence"/>
</dbReference>
<gene>
    <name evidence="8" type="ORF">Q757_02210</name>
</gene>
<dbReference type="NCBIfam" id="TIGR02227">
    <property type="entry name" value="sigpep_I_bact"/>
    <property type="match status" value="1"/>
</dbReference>
<evidence type="ECO:0000313" key="8">
    <source>
        <dbReference type="EMBL" id="KGO32241.1"/>
    </source>
</evidence>
<evidence type="ECO:0000259" key="7">
    <source>
        <dbReference type="Pfam" id="PF10502"/>
    </source>
</evidence>
<dbReference type="Gene3D" id="2.10.109.10">
    <property type="entry name" value="Umud Fragment, subunit A"/>
    <property type="match status" value="1"/>
</dbReference>
<dbReference type="InterPro" id="IPR000223">
    <property type="entry name" value="Pept_S26A_signal_pept_1"/>
</dbReference>
<evidence type="ECO:0000256" key="6">
    <source>
        <dbReference type="RuleBase" id="RU362042"/>
    </source>
</evidence>
<dbReference type="Pfam" id="PF10502">
    <property type="entry name" value="Peptidase_S26"/>
    <property type="match status" value="1"/>
</dbReference>
<name>A0ABR4XSX1_9LACO</name>
<dbReference type="EC" id="3.4.21.89" evidence="4 6"/>
<proteinExistence type="inferred from homology"/>
<dbReference type="EMBL" id="AXCV01000058">
    <property type="protein sequence ID" value="KGO32241.1"/>
    <property type="molecule type" value="Genomic_DNA"/>
</dbReference>
<comment type="catalytic activity">
    <reaction evidence="1 6">
        <text>Cleavage of hydrophobic, N-terminal signal or leader sequences from secreted and periplasmic proteins.</text>
        <dbReference type="EC" id="3.4.21.89"/>
    </reaction>
</comment>
<evidence type="ECO:0000256" key="1">
    <source>
        <dbReference type="ARBA" id="ARBA00000677"/>
    </source>
</evidence>
<feature type="domain" description="Peptidase S26" evidence="7">
    <location>
        <begin position="8"/>
        <end position="187"/>
    </location>
</feature>
<keyword evidence="6" id="KW-0812">Transmembrane</keyword>
<dbReference type="CDD" id="cd06530">
    <property type="entry name" value="S26_SPase_I"/>
    <property type="match status" value="1"/>
</dbReference>
<keyword evidence="5 6" id="KW-0378">Hydrolase</keyword>
<keyword evidence="9" id="KW-1185">Reference proteome</keyword>
<sequence length="206" mass="23215">MKKIKNIFSWIIPILIGLIAAFLIRSYLVAPVGVSGDSMLNNLHNGQRVWTLQQAPVRRGSVIVFDARQEDPGIRPGDRYYVKRVIGLPGDRVSAANGNLYVNGRRVNQNYITSLNRTSGTGNWDLSYLSSPRSSFVAGDSHWADGRASRVPKNNYFVLGDNRSVSEDSRYFGFVERKHLLGVAKVFPWTRNNSSVNHAWQNFFVK</sequence>
<evidence type="ECO:0000256" key="5">
    <source>
        <dbReference type="ARBA" id="ARBA00022801"/>
    </source>
</evidence>
<dbReference type="PROSITE" id="PS00761">
    <property type="entry name" value="SPASE_I_3"/>
    <property type="match status" value="1"/>
</dbReference>
<dbReference type="PRINTS" id="PR00727">
    <property type="entry name" value="LEADERPTASE"/>
</dbReference>
<evidence type="ECO:0000256" key="4">
    <source>
        <dbReference type="ARBA" id="ARBA00013208"/>
    </source>
</evidence>
<reference evidence="8 9" key="1">
    <citation type="journal article" date="2014" name="Antonie Van Leeuwenhoek">
        <title>Oenococcus alcoholitolerans sp. nov., a lactic acid bacteria isolated from cachaca and ethanol fermentation processes.</title>
        <authorList>
            <person name="Badotti F."/>
            <person name="Moreira A.P."/>
            <person name="Tonon L.A."/>
            <person name="de Lucena B.T."/>
            <person name="Gomes Fde C."/>
            <person name="Kruger R."/>
            <person name="Thompson C.C."/>
            <person name="de Morais M.A.Jr."/>
            <person name="Rosa C.A."/>
            <person name="Thompson F.L."/>
        </authorList>
    </citation>
    <scope>NUCLEOTIDE SEQUENCE [LARGE SCALE GENOMIC DNA]</scope>
    <source>
        <strain evidence="8 9">UFRJ-M7.2.18</strain>
    </source>
</reference>
<protein>
    <recommendedName>
        <fullName evidence="4 6">Signal peptidase I</fullName>
        <ecNumber evidence="4 6">3.4.21.89</ecNumber>
    </recommendedName>
</protein>